<name>A0A067DVC7_CITSI</name>
<evidence type="ECO:0000313" key="3">
    <source>
        <dbReference type="Proteomes" id="UP000027120"/>
    </source>
</evidence>
<dbReference type="AlphaFoldDB" id="A0A067DVC7"/>
<evidence type="ECO:0000256" key="1">
    <source>
        <dbReference type="SAM" id="Phobius"/>
    </source>
</evidence>
<keyword evidence="1" id="KW-1133">Transmembrane helix</keyword>
<keyword evidence="1" id="KW-0812">Transmembrane</keyword>
<dbReference type="EMBL" id="KK785248">
    <property type="protein sequence ID" value="KDO45525.1"/>
    <property type="molecule type" value="Genomic_DNA"/>
</dbReference>
<gene>
    <name evidence="2" type="ORF">CISIN_1g040422mg</name>
</gene>
<feature type="transmembrane region" description="Helical" evidence="1">
    <location>
        <begin position="54"/>
        <end position="71"/>
    </location>
</feature>
<accession>A0A067DVC7</accession>
<reference evidence="2 3" key="1">
    <citation type="submission" date="2014-04" db="EMBL/GenBank/DDBJ databases">
        <authorList>
            <consortium name="International Citrus Genome Consortium"/>
            <person name="Gmitter F."/>
            <person name="Chen C."/>
            <person name="Farmerie W."/>
            <person name="Harkins T."/>
            <person name="Desany B."/>
            <person name="Mohiuddin M."/>
            <person name="Kodira C."/>
            <person name="Borodovsky M."/>
            <person name="Lomsadze A."/>
            <person name="Burns P."/>
            <person name="Jenkins J."/>
            <person name="Prochnik S."/>
            <person name="Shu S."/>
            <person name="Chapman J."/>
            <person name="Pitluck S."/>
            <person name="Schmutz J."/>
            <person name="Rokhsar D."/>
        </authorList>
    </citation>
    <scope>NUCLEOTIDE SEQUENCE</scope>
</reference>
<keyword evidence="3" id="KW-1185">Reference proteome</keyword>
<protein>
    <submittedName>
        <fullName evidence="2">Uncharacterized protein</fullName>
    </submittedName>
</protein>
<sequence>MKPFVREVVKKTYNEVPVCFLNVGLVYPDDLFMFLLNGSMVSFIANLISIDYSYSLLLHFFVILIVDICSVRKLNFLPRSFQVICQATNQQKN</sequence>
<evidence type="ECO:0000313" key="2">
    <source>
        <dbReference type="EMBL" id="KDO45525.1"/>
    </source>
</evidence>
<keyword evidence="1" id="KW-0472">Membrane</keyword>
<proteinExistence type="predicted"/>
<organism evidence="2 3">
    <name type="scientific">Citrus sinensis</name>
    <name type="common">Sweet orange</name>
    <name type="synonym">Citrus aurantium var. sinensis</name>
    <dbReference type="NCBI Taxonomy" id="2711"/>
    <lineage>
        <taxon>Eukaryota</taxon>
        <taxon>Viridiplantae</taxon>
        <taxon>Streptophyta</taxon>
        <taxon>Embryophyta</taxon>
        <taxon>Tracheophyta</taxon>
        <taxon>Spermatophyta</taxon>
        <taxon>Magnoliopsida</taxon>
        <taxon>eudicotyledons</taxon>
        <taxon>Gunneridae</taxon>
        <taxon>Pentapetalae</taxon>
        <taxon>rosids</taxon>
        <taxon>malvids</taxon>
        <taxon>Sapindales</taxon>
        <taxon>Rutaceae</taxon>
        <taxon>Aurantioideae</taxon>
        <taxon>Citrus</taxon>
    </lineage>
</organism>
<dbReference type="Proteomes" id="UP000027120">
    <property type="component" value="Unassembled WGS sequence"/>
</dbReference>